<name>A0A645F655_9ZZZZ</name>
<accession>A0A645F655</accession>
<reference evidence="1" key="1">
    <citation type="submission" date="2019-08" db="EMBL/GenBank/DDBJ databases">
        <authorList>
            <person name="Kucharzyk K."/>
            <person name="Murdoch R.W."/>
            <person name="Higgins S."/>
            <person name="Loffler F."/>
        </authorList>
    </citation>
    <scope>NUCLEOTIDE SEQUENCE</scope>
</reference>
<protein>
    <submittedName>
        <fullName evidence="1">Uncharacterized protein</fullName>
    </submittedName>
</protein>
<dbReference type="AlphaFoldDB" id="A0A645F655"/>
<proteinExistence type="predicted"/>
<sequence length="223" mass="26000">MLCLGDQVGSYISGICPLICNYENFTGAGYHIYAHQTHDPLFRHRHINIARACYFVHLGYAFRSEGQGSYTLSTSDLEYFIRSCYGSSCKYRRLYFSISIRRCYHYYFIYACNLGRYSIHQNCRRISRAPAGNINAYPFYGPHQLAKYYIFPFINRIRVLYLFSMIFFNVFSGFCEVLQQSLACAIYSLFYLLPGYQKILQYNSVKFPGIFSQCSVLIPPYIG</sequence>
<gene>
    <name evidence="1" type="ORF">SDC9_156197</name>
</gene>
<organism evidence="1">
    <name type="scientific">bioreactor metagenome</name>
    <dbReference type="NCBI Taxonomy" id="1076179"/>
    <lineage>
        <taxon>unclassified sequences</taxon>
        <taxon>metagenomes</taxon>
        <taxon>ecological metagenomes</taxon>
    </lineage>
</organism>
<evidence type="ECO:0000313" key="1">
    <source>
        <dbReference type="EMBL" id="MPN08909.1"/>
    </source>
</evidence>
<comment type="caution">
    <text evidence="1">The sequence shown here is derived from an EMBL/GenBank/DDBJ whole genome shotgun (WGS) entry which is preliminary data.</text>
</comment>
<dbReference type="EMBL" id="VSSQ01055002">
    <property type="protein sequence ID" value="MPN08909.1"/>
    <property type="molecule type" value="Genomic_DNA"/>
</dbReference>